<dbReference type="EMBL" id="FNWJ01000001">
    <property type="protein sequence ID" value="SEH12826.1"/>
    <property type="molecule type" value="Genomic_DNA"/>
</dbReference>
<name>A0A1H6FPM4_THEAL</name>
<reference evidence="2" key="1">
    <citation type="submission" date="2016-10" db="EMBL/GenBank/DDBJ databases">
        <authorList>
            <person name="Varghese N."/>
            <person name="Submissions S."/>
        </authorList>
    </citation>
    <scope>NUCLEOTIDE SEQUENCE [LARGE SCALE GENOMIC DNA]</scope>
    <source>
        <strain evidence="2">ATCC 35263</strain>
    </source>
</reference>
<keyword evidence="2" id="KW-1185">Reference proteome</keyword>
<proteinExistence type="predicted"/>
<evidence type="ECO:0000313" key="2">
    <source>
        <dbReference type="Proteomes" id="UP000222056"/>
    </source>
</evidence>
<dbReference type="Proteomes" id="UP000222056">
    <property type="component" value="Unassembled WGS sequence"/>
</dbReference>
<protein>
    <submittedName>
        <fullName evidence="1">Uncharacterized protein</fullName>
    </submittedName>
</protein>
<dbReference type="AlphaFoldDB" id="A0A1H6FPM4"/>
<dbReference type="STRING" id="29539.SAMN02745716_1216"/>
<sequence>MRCEVCGGRVAGCSVTGQNAIYLDFPLSGTGAGDDAYPIVVDPLWGVSGASLRKGSDRWLAYGRRLARRRWWLSGGRLDM</sequence>
<evidence type="ECO:0000313" key="1">
    <source>
        <dbReference type="EMBL" id="SEH12826.1"/>
    </source>
</evidence>
<organism evidence="1 2">
    <name type="scientific">Thermoleophilum album</name>
    <dbReference type="NCBI Taxonomy" id="29539"/>
    <lineage>
        <taxon>Bacteria</taxon>
        <taxon>Bacillati</taxon>
        <taxon>Actinomycetota</taxon>
        <taxon>Thermoleophilia</taxon>
        <taxon>Thermoleophilales</taxon>
        <taxon>Thermoleophilaceae</taxon>
        <taxon>Thermoleophilum</taxon>
    </lineage>
</organism>
<accession>A0A1H6FPM4</accession>
<gene>
    <name evidence="1" type="ORF">SAMN02745716_1216</name>
</gene>